<dbReference type="STRING" id="1055723.SAMN05216293_3887"/>
<dbReference type="EMBL" id="FOKU01000012">
    <property type="protein sequence ID" value="SFC51161.1"/>
    <property type="molecule type" value="Genomic_DNA"/>
</dbReference>
<reference evidence="2 3" key="1">
    <citation type="submission" date="2016-11" db="EMBL/GenBank/DDBJ databases">
        <authorList>
            <person name="Varghese N."/>
            <person name="Submissions S."/>
        </authorList>
    </citation>
    <scope>NUCLEOTIDE SEQUENCE [LARGE SCALE GENOMIC DNA]</scope>
    <source>
        <strain evidence="2 3">CGMCC 1.12174</strain>
        <strain evidence="1 4">DSM 26351</strain>
    </source>
</reference>
<dbReference type="Proteomes" id="UP000198940">
    <property type="component" value="Unassembled WGS sequence"/>
</dbReference>
<keyword evidence="4" id="KW-1185">Reference proteome</keyword>
<organism evidence="2 3">
    <name type="scientific">Flagellimonas taeanensis</name>
    <dbReference type="NCBI Taxonomy" id="1005926"/>
    <lineage>
        <taxon>Bacteria</taxon>
        <taxon>Pseudomonadati</taxon>
        <taxon>Bacteroidota</taxon>
        <taxon>Flavobacteriia</taxon>
        <taxon>Flavobacteriales</taxon>
        <taxon>Flavobacteriaceae</taxon>
        <taxon>Flagellimonas</taxon>
    </lineage>
</organism>
<comment type="caution">
    <text evidence="2">The sequence shown here is derived from an EMBL/GenBank/DDBJ whole genome shotgun (WGS) entry which is preliminary data.</text>
</comment>
<gene>
    <name evidence="1" type="ORF">SAMN04487891_112143</name>
    <name evidence="2" type="ORF">SAMN05216293_3887</name>
</gene>
<dbReference type="Proteomes" id="UP000184031">
    <property type="component" value="Unassembled WGS sequence"/>
</dbReference>
<evidence type="ECO:0000313" key="4">
    <source>
        <dbReference type="Proteomes" id="UP000198940"/>
    </source>
</evidence>
<evidence type="ECO:0000313" key="2">
    <source>
        <dbReference type="EMBL" id="SHL60564.1"/>
    </source>
</evidence>
<protein>
    <submittedName>
        <fullName evidence="2">Uncharacterized protein</fullName>
    </submittedName>
</protein>
<accession>A0A1M7C046</accession>
<dbReference type="AlphaFoldDB" id="A0A1M7C046"/>
<evidence type="ECO:0000313" key="1">
    <source>
        <dbReference type="EMBL" id="SFC51161.1"/>
    </source>
</evidence>
<sequence>MNNLTRSLLIILFLGGMLFCYRDESLKVTWKDDYKTNLHEQAFNERTLLGIGQKRILRLKQSANDDRNL</sequence>
<dbReference type="EMBL" id="FRAT01000012">
    <property type="protein sequence ID" value="SHL60564.1"/>
    <property type="molecule type" value="Genomic_DNA"/>
</dbReference>
<proteinExistence type="predicted"/>
<name>A0A1M7C046_9FLAO</name>
<evidence type="ECO:0000313" key="3">
    <source>
        <dbReference type="Proteomes" id="UP000184031"/>
    </source>
</evidence>